<protein>
    <submittedName>
        <fullName evidence="1">Uncharacterized protein</fullName>
    </submittedName>
</protein>
<reference evidence="1 2" key="1">
    <citation type="submission" date="2017-07" db="EMBL/GenBank/DDBJ databases">
        <title>Amycolatopsis thailandensis Genome sequencing and assembly.</title>
        <authorList>
            <person name="Kaur N."/>
            <person name="Mayilraj S."/>
        </authorList>
    </citation>
    <scope>NUCLEOTIDE SEQUENCE [LARGE SCALE GENOMIC DNA]</scope>
    <source>
        <strain evidence="1 2">JCM 16380</strain>
    </source>
</reference>
<dbReference type="EMBL" id="NMQT01000026">
    <property type="protein sequence ID" value="OXM57335.1"/>
    <property type="molecule type" value="Genomic_DNA"/>
</dbReference>
<gene>
    <name evidence="1" type="ORF">CFP71_08455</name>
</gene>
<dbReference type="Proteomes" id="UP000215223">
    <property type="component" value="Unassembled WGS sequence"/>
</dbReference>
<evidence type="ECO:0000313" key="2">
    <source>
        <dbReference type="Proteomes" id="UP000215223"/>
    </source>
</evidence>
<accession>A0A229SET1</accession>
<comment type="caution">
    <text evidence="1">The sequence shown here is derived from an EMBL/GenBank/DDBJ whole genome shotgun (WGS) entry which is preliminary data.</text>
</comment>
<dbReference type="RefSeq" id="WP_093933275.1">
    <property type="nucleotide sequence ID" value="NZ_NMQT01000026.1"/>
</dbReference>
<proteinExistence type="predicted"/>
<keyword evidence="2" id="KW-1185">Reference proteome</keyword>
<dbReference type="AlphaFoldDB" id="A0A229SET1"/>
<name>A0A229SET1_9PSEU</name>
<dbReference type="OrthoDB" id="3629563at2"/>
<sequence length="155" mass="16709">MSDPVEVIVFRDEPGEFADMAPDFVARAGVPPTFESLTLQWPEAAGIEEKRRLLRFVATATGEGRSRVARPLGKLDADGEADGLASFLRAVDGDSWWLGDVAIEFDAGDSTEMIWFPGGDGVLLHIGAAASLLDFTVLPAIHEIAIALDWQLTVQ</sequence>
<organism evidence="1 2">
    <name type="scientific">Amycolatopsis thailandensis</name>
    <dbReference type="NCBI Taxonomy" id="589330"/>
    <lineage>
        <taxon>Bacteria</taxon>
        <taxon>Bacillati</taxon>
        <taxon>Actinomycetota</taxon>
        <taxon>Actinomycetes</taxon>
        <taxon>Pseudonocardiales</taxon>
        <taxon>Pseudonocardiaceae</taxon>
        <taxon>Amycolatopsis</taxon>
    </lineage>
</organism>
<evidence type="ECO:0000313" key="1">
    <source>
        <dbReference type="EMBL" id="OXM57335.1"/>
    </source>
</evidence>